<organism evidence="1 2">
    <name type="scientific">Trema orientale</name>
    <name type="common">Charcoal tree</name>
    <name type="synonym">Celtis orientalis</name>
    <dbReference type="NCBI Taxonomy" id="63057"/>
    <lineage>
        <taxon>Eukaryota</taxon>
        <taxon>Viridiplantae</taxon>
        <taxon>Streptophyta</taxon>
        <taxon>Embryophyta</taxon>
        <taxon>Tracheophyta</taxon>
        <taxon>Spermatophyta</taxon>
        <taxon>Magnoliopsida</taxon>
        <taxon>eudicotyledons</taxon>
        <taxon>Gunneridae</taxon>
        <taxon>Pentapetalae</taxon>
        <taxon>rosids</taxon>
        <taxon>fabids</taxon>
        <taxon>Rosales</taxon>
        <taxon>Cannabaceae</taxon>
        <taxon>Trema</taxon>
    </lineage>
</organism>
<dbReference type="PANTHER" id="PTHR46201:SF1">
    <property type="entry name" value="PHD FINGER PROTEIN MALE STERILITY 1"/>
    <property type="match status" value="1"/>
</dbReference>
<sequence>MSHLDLTGCKKRKRGEKVQPFKSSREHRYLVEFVGAFWENVKALLEFGHLESNLGIGMPCWSFQLEVHRHPLVHVLLVIVEESIDVTINHPCWQCQYDSIVAACLNSKGAGSVRVVGDSRNYNKITGPRHAWCISSNKFGHLLCVNGLEIGSDSAGCHILEFWDRLCTNLRIRKVSLSDISQKRGIDLRLIHSMAYDKL</sequence>
<protein>
    <submittedName>
        <fullName evidence="1">Uncharacterized protein</fullName>
    </submittedName>
</protein>
<dbReference type="AlphaFoldDB" id="A0A2P5EE04"/>
<proteinExistence type="predicted"/>
<keyword evidence="2" id="KW-1185">Reference proteome</keyword>
<dbReference type="Proteomes" id="UP000237000">
    <property type="component" value="Unassembled WGS sequence"/>
</dbReference>
<dbReference type="OrthoDB" id="436852at2759"/>
<dbReference type="InParanoid" id="A0A2P5EE04"/>
<dbReference type="STRING" id="63057.A0A2P5EE04"/>
<name>A0A2P5EE04_TREOI</name>
<evidence type="ECO:0000313" key="1">
    <source>
        <dbReference type="EMBL" id="PON83772.1"/>
    </source>
</evidence>
<gene>
    <name evidence="1" type="ORF">TorRG33x02_204390</name>
</gene>
<comment type="caution">
    <text evidence="1">The sequence shown here is derived from an EMBL/GenBank/DDBJ whole genome shotgun (WGS) entry which is preliminary data.</text>
</comment>
<dbReference type="EMBL" id="JXTC01000173">
    <property type="protein sequence ID" value="PON83772.1"/>
    <property type="molecule type" value="Genomic_DNA"/>
</dbReference>
<reference evidence="2" key="1">
    <citation type="submission" date="2016-06" db="EMBL/GenBank/DDBJ databases">
        <title>Parallel loss of symbiosis genes in relatives of nitrogen-fixing non-legume Parasponia.</title>
        <authorList>
            <person name="Van Velzen R."/>
            <person name="Holmer R."/>
            <person name="Bu F."/>
            <person name="Rutten L."/>
            <person name="Van Zeijl A."/>
            <person name="Liu W."/>
            <person name="Santuari L."/>
            <person name="Cao Q."/>
            <person name="Sharma T."/>
            <person name="Shen D."/>
            <person name="Roswanjaya Y."/>
            <person name="Wardhani T."/>
            <person name="Kalhor M.S."/>
            <person name="Jansen J."/>
            <person name="Van den Hoogen J."/>
            <person name="Gungor B."/>
            <person name="Hartog M."/>
            <person name="Hontelez J."/>
            <person name="Verver J."/>
            <person name="Yang W.-C."/>
            <person name="Schijlen E."/>
            <person name="Repin R."/>
            <person name="Schilthuizen M."/>
            <person name="Schranz E."/>
            <person name="Heidstra R."/>
            <person name="Miyata K."/>
            <person name="Fedorova E."/>
            <person name="Kohlen W."/>
            <person name="Bisseling T."/>
            <person name="Smit S."/>
            <person name="Geurts R."/>
        </authorList>
    </citation>
    <scope>NUCLEOTIDE SEQUENCE [LARGE SCALE GENOMIC DNA]</scope>
    <source>
        <strain evidence="2">cv. RG33-2</strain>
    </source>
</reference>
<dbReference type="PANTHER" id="PTHR46201">
    <property type="entry name" value="PHD FINGER PROTEIN MALE MEIOCYTE DEATH 1-RELATED"/>
    <property type="match status" value="1"/>
</dbReference>
<evidence type="ECO:0000313" key="2">
    <source>
        <dbReference type="Proteomes" id="UP000237000"/>
    </source>
</evidence>
<accession>A0A2P5EE04</accession>